<dbReference type="PANTHER" id="PTHR36154">
    <property type="entry name" value="DNA-BINDING TRANSCRIPTIONAL ACTIVATOR ALPA"/>
    <property type="match status" value="1"/>
</dbReference>
<dbReference type="InterPro" id="IPR010260">
    <property type="entry name" value="AlpA"/>
</dbReference>
<dbReference type="Pfam" id="PF05930">
    <property type="entry name" value="Phage_AlpA"/>
    <property type="match status" value="1"/>
</dbReference>
<accession>A0AAX3CLK9</accession>
<evidence type="ECO:0000313" key="1">
    <source>
        <dbReference type="EMBL" id="UWZ72793.1"/>
    </source>
</evidence>
<dbReference type="Proteomes" id="UP001060345">
    <property type="component" value="Chromosome"/>
</dbReference>
<name>A0AAX3CLK9_9ENTR</name>
<proteinExistence type="predicted"/>
<organism evidence="1 2">
    <name type="scientific">Klebsiella michiganensis</name>
    <dbReference type="NCBI Taxonomy" id="1134687"/>
    <lineage>
        <taxon>Bacteria</taxon>
        <taxon>Pseudomonadati</taxon>
        <taxon>Pseudomonadota</taxon>
        <taxon>Gammaproteobacteria</taxon>
        <taxon>Enterobacterales</taxon>
        <taxon>Enterobacteriaceae</taxon>
        <taxon>Klebsiella/Raoultella group</taxon>
        <taxon>Klebsiella</taxon>
    </lineage>
</organism>
<dbReference type="RefSeq" id="WP_040216486.1">
    <property type="nucleotide sequence ID" value="NZ_CP041515.1"/>
</dbReference>
<dbReference type="PANTHER" id="PTHR36154:SF1">
    <property type="entry name" value="DNA-BINDING TRANSCRIPTIONAL ACTIVATOR ALPA"/>
    <property type="match status" value="1"/>
</dbReference>
<protein>
    <submittedName>
        <fullName evidence="1">AlpA family transcriptional regulator</fullName>
    </submittedName>
</protein>
<dbReference type="AlphaFoldDB" id="A0AAX3CLK9"/>
<gene>
    <name evidence="1" type="ORF">NP224_21660</name>
</gene>
<sequence length="77" mass="9005">MSTQDMKILRLPEVVKKAGIKRSTIYDWLNPKSPRYDVTFPKQRRLGTKSVGWLESELDDWINNRPIPIRSCRCNAS</sequence>
<dbReference type="InterPro" id="IPR052931">
    <property type="entry name" value="Prophage_regulatory_activator"/>
</dbReference>
<reference evidence="1" key="1">
    <citation type="submission" date="2022-08" db="EMBL/GenBank/DDBJ databases">
        <title>Genomic characterization and comparative genomic analysis of a strain of klebsiella michiganensis carrying blaKPC-2 isolated from the blood of children with very preterm bloodstream infection.</title>
        <authorList>
            <person name="Zhang N."/>
        </authorList>
    </citation>
    <scope>NUCLEOTIDE SEQUENCE</scope>
    <source>
        <strain evidence="1">BSI-KPN166</strain>
    </source>
</reference>
<dbReference type="Gene3D" id="1.10.238.160">
    <property type="match status" value="1"/>
</dbReference>
<evidence type="ECO:0000313" key="2">
    <source>
        <dbReference type="Proteomes" id="UP001060345"/>
    </source>
</evidence>
<dbReference type="EMBL" id="CP102103">
    <property type="protein sequence ID" value="UWZ72793.1"/>
    <property type="molecule type" value="Genomic_DNA"/>
</dbReference>